<feature type="transmembrane region" description="Helical" evidence="2">
    <location>
        <begin position="99"/>
        <end position="118"/>
    </location>
</feature>
<feature type="transmembrane region" description="Helical" evidence="2">
    <location>
        <begin position="130"/>
        <end position="149"/>
    </location>
</feature>
<accession>A0A8H7CVT3</accession>
<sequence length="351" mass="38542">MNSGFPPSVGDLRLALPNTLIADQRLSHAFFLLAFVVVVYDYLLTFSAEVHFIWLRPKRPSSYWFILNRYLALSTSIAMAIFTFAYFEPETCVTGILQNAQKVFVLIQEIVIFGILGLRVYAMFNLDRRILALLGVTGVAAVAIVAWLSNTDTDPPPPSPATFAYTQSQCATSVFHASAIRLAGAWEAEIVVDVLVFGLTVLRAFQQCRFDEFSSSILGCLVRDGAIAILLANLSNILMYYFGDPVLAGSLSWFAVTLSATLVSRLMLNLHEVADAGIYHTNAGGWEVTQNVVGILPAWGGRRRSSESSDDGTWRESQGEGWGECVVTSSCQPPFHEREAADFEGWTTSNG</sequence>
<proteinExistence type="predicted"/>
<feature type="transmembrane region" description="Helical" evidence="2">
    <location>
        <begin position="67"/>
        <end position="87"/>
    </location>
</feature>
<dbReference type="EMBL" id="JACAZI010000010">
    <property type="protein sequence ID" value="KAF7349841.1"/>
    <property type="molecule type" value="Genomic_DNA"/>
</dbReference>
<keyword evidence="5" id="KW-1185">Reference proteome</keyword>
<dbReference type="Proteomes" id="UP000620124">
    <property type="component" value="Unassembled WGS sequence"/>
</dbReference>
<keyword evidence="2" id="KW-1133">Transmembrane helix</keyword>
<feature type="transmembrane region" description="Helical" evidence="2">
    <location>
        <begin position="29"/>
        <end position="55"/>
    </location>
</feature>
<protein>
    <recommendedName>
        <fullName evidence="3">DUF6533 domain-containing protein</fullName>
    </recommendedName>
</protein>
<feature type="transmembrane region" description="Helical" evidence="2">
    <location>
        <begin position="247"/>
        <end position="268"/>
    </location>
</feature>
<comment type="caution">
    <text evidence="4">The sequence shown here is derived from an EMBL/GenBank/DDBJ whole genome shotgun (WGS) entry which is preliminary data.</text>
</comment>
<evidence type="ECO:0000259" key="3">
    <source>
        <dbReference type="Pfam" id="PF20151"/>
    </source>
</evidence>
<evidence type="ECO:0000256" key="2">
    <source>
        <dbReference type="SAM" id="Phobius"/>
    </source>
</evidence>
<feature type="transmembrane region" description="Helical" evidence="2">
    <location>
        <begin position="217"/>
        <end position="241"/>
    </location>
</feature>
<feature type="domain" description="DUF6533" evidence="3">
    <location>
        <begin position="34"/>
        <end position="73"/>
    </location>
</feature>
<keyword evidence="2" id="KW-0812">Transmembrane</keyword>
<name>A0A8H7CVT3_9AGAR</name>
<keyword evidence="2" id="KW-0472">Membrane</keyword>
<dbReference type="Pfam" id="PF20151">
    <property type="entry name" value="DUF6533"/>
    <property type="match status" value="1"/>
</dbReference>
<feature type="region of interest" description="Disordered" evidence="1">
    <location>
        <begin position="301"/>
        <end position="322"/>
    </location>
</feature>
<organism evidence="4 5">
    <name type="scientific">Mycena venus</name>
    <dbReference type="NCBI Taxonomy" id="2733690"/>
    <lineage>
        <taxon>Eukaryota</taxon>
        <taxon>Fungi</taxon>
        <taxon>Dikarya</taxon>
        <taxon>Basidiomycota</taxon>
        <taxon>Agaricomycotina</taxon>
        <taxon>Agaricomycetes</taxon>
        <taxon>Agaricomycetidae</taxon>
        <taxon>Agaricales</taxon>
        <taxon>Marasmiineae</taxon>
        <taxon>Mycenaceae</taxon>
        <taxon>Mycena</taxon>
    </lineage>
</organism>
<dbReference type="InterPro" id="IPR045340">
    <property type="entry name" value="DUF6533"/>
</dbReference>
<evidence type="ECO:0000313" key="5">
    <source>
        <dbReference type="Proteomes" id="UP000620124"/>
    </source>
</evidence>
<feature type="compositionally biased region" description="Basic and acidic residues" evidence="1">
    <location>
        <begin position="304"/>
        <end position="318"/>
    </location>
</feature>
<dbReference type="OrthoDB" id="3043057at2759"/>
<gene>
    <name evidence="4" type="ORF">MVEN_01284600</name>
</gene>
<evidence type="ECO:0000256" key="1">
    <source>
        <dbReference type="SAM" id="MobiDB-lite"/>
    </source>
</evidence>
<dbReference type="AlphaFoldDB" id="A0A8H7CVT3"/>
<reference evidence="4" key="1">
    <citation type="submission" date="2020-05" db="EMBL/GenBank/DDBJ databases">
        <title>Mycena genomes resolve the evolution of fungal bioluminescence.</title>
        <authorList>
            <person name="Tsai I.J."/>
        </authorList>
    </citation>
    <scope>NUCLEOTIDE SEQUENCE</scope>
    <source>
        <strain evidence="4">CCC161011</strain>
    </source>
</reference>
<evidence type="ECO:0000313" key="4">
    <source>
        <dbReference type="EMBL" id="KAF7349841.1"/>
    </source>
</evidence>
<feature type="transmembrane region" description="Helical" evidence="2">
    <location>
        <begin position="183"/>
        <end position="205"/>
    </location>
</feature>